<name>X5DVD2_9CORY</name>
<proteinExistence type="predicted"/>
<protein>
    <recommendedName>
        <fullName evidence="3">Cupin 2 conserved barrel domain-containing protein</fullName>
    </recommendedName>
</protein>
<dbReference type="AlphaFoldDB" id="X5DVD2"/>
<keyword evidence="2" id="KW-1185">Reference proteome</keyword>
<reference evidence="1 2" key="1">
    <citation type="journal article" date="2015" name="Int. J. Syst. Evol. Microbiol.">
        <title>Revisiting Corynebacterium glyciniphilum (ex Kubota et al., 1972) sp. nov., nom. rev., isolated from putrefied banana.</title>
        <authorList>
            <person name="Al-Dilaimi A."/>
            <person name="Bednarz H."/>
            <person name="Lomker A."/>
            <person name="Niehaus K."/>
            <person name="Kalinowski J."/>
            <person name="Ruckert C."/>
        </authorList>
    </citation>
    <scope>NUCLEOTIDE SEQUENCE [LARGE SCALE GENOMIC DNA]</scope>
    <source>
        <strain evidence="1">AJ 3170</strain>
    </source>
</reference>
<dbReference type="InterPro" id="IPR014710">
    <property type="entry name" value="RmlC-like_jellyroll"/>
</dbReference>
<sequence length="396" mass="42940">MSTPTSTTASTTMTPEDLDARLIRFTHWVPCKAAFIDCKTPGSDRKDNYSFVGPGVSQSSNQFVNLATPHGYQLGAAGMPADVSNNLHLHFTAEVFLNLGGRFRLRWGPDGEQGNYISEDGDVISVPTWIFRGFTNIGPDDGILYTVLGRDDTGGIIWGPKVLQDAEGFGLYLTRENQLVDTTIGETAPSEDERITPLDQTYLDDLDVFTPEEFRTRVVTREDRRYSDHAFLCSVLPGGRGRFATVIGYGLSEDRRQVPSLTEPHSFCAAWLSAPVGEGMLRHRVGVAETITVKSGTWDVVLNDGAEETVVSLGERDTLSIPAGVWRAFRCTALPDGTGDSAAADEADLFVVTAGDQRVEIDWHTEVEQAAADAGAALDPNHYVAPAAVLASIGLR</sequence>
<dbReference type="Proteomes" id="UP000023703">
    <property type="component" value="Chromosome"/>
</dbReference>
<dbReference type="Gene3D" id="2.60.120.10">
    <property type="entry name" value="Jelly Rolls"/>
    <property type="match status" value="2"/>
</dbReference>
<dbReference type="STRING" id="1404245.CGLY_10835"/>
<dbReference type="EMBL" id="CP006842">
    <property type="protein sequence ID" value="AHW64612.1"/>
    <property type="molecule type" value="Genomic_DNA"/>
</dbReference>
<evidence type="ECO:0000313" key="2">
    <source>
        <dbReference type="Proteomes" id="UP000023703"/>
    </source>
</evidence>
<dbReference type="eggNOG" id="COG4101">
    <property type="taxonomic scope" value="Bacteria"/>
</dbReference>
<dbReference type="RefSeq" id="WP_081803883.1">
    <property type="nucleotide sequence ID" value="NZ_CP006842.1"/>
</dbReference>
<dbReference type="SUPFAM" id="SSF51182">
    <property type="entry name" value="RmlC-like cupins"/>
    <property type="match status" value="1"/>
</dbReference>
<accession>X5DVD2</accession>
<gene>
    <name evidence="1" type="ORF">CGLY_10835</name>
</gene>
<dbReference type="KEGG" id="cgy:CGLY_10835"/>
<dbReference type="HOGENOM" id="CLU_737535_0_0_11"/>
<organism evidence="1 2">
    <name type="scientific">Corynebacterium glyciniphilum AJ 3170</name>
    <dbReference type="NCBI Taxonomy" id="1404245"/>
    <lineage>
        <taxon>Bacteria</taxon>
        <taxon>Bacillati</taxon>
        <taxon>Actinomycetota</taxon>
        <taxon>Actinomycetes</taxon>
        <taxon>Mycobacteriales</taxon>
        <taxon>Corynebacteriaceae</taxon>
        <taxon>Corynebacterium</taxon>
    </lineage>
</organism>
<dbReference type="InterPro" id="IPR011051">
    <property type="entry name" value="RmlC_Cupin_sf"/>
</dbReference>
<evidence type="ECO:0008006" key="3">
    <source>
        <dbReference type="Google" id="ProtNLM"/>
    </source>
</evidence>
<evidence type="ECO:0000313" key="1">
    <source>
        <dbReference type="EMBL" id="AHW64612.1"/>
    </source>
</evidence>